<gene>
    <name evidence="2" type="ORF">ADUPG1_002553</name>
</gene>
<dbReference type="InterPro" id="IPR043502">
    <property type="entry name" value="DNA/RNA_pol_sf"/>
</dbReference>
<dbReference type="CDD" id="cd01647">
    <property type="entry name" value="RT_LTR"/>
    <property type="match status" value="1"/>
</dbReference>
<accession>A0ABQ5KM73</accession>
<evidence type="ECO:0000313" key="2">
    <source>
        <dbReference type="EMBL" id="GKT33605.1"/>
    </source>
</evidence>
<dbReference type="PROSITE" id="PS50878">
    <property type="entry name" value="RT_POL"/>
    <property type="match status" value="1"/>
</dbReference>
<sequence length="143" mass="16182">EGEKFTLSTSRRASPADRAFLEKEIAELWKKGIISRSKSPFYSPIVIVPKKNGSKRLCVDFRELNEITIPFRFPLPRIDDALEGLAGSSVFGTLDRSSGFHLVPIAEEYRHLTAFRTPTGIYEYNCMPFGLMNAPAHFQLVMQ</sequence>
<organism evidence="2 3">
    <name type="scientific">Aduncisulcus paluster</name>
    <dbReference type="NCBI Taxonomy" id="2918883"/>
    <lineage>
        <taxon>Eukaryota</taxon>
        <taxon>Metamonada</taxon>
        <taxon>Carpediemonas-like organisms</taxon>
        <taxon>Aduncisulcus</taxon>
    </lineage>
</organism>
<comment type="caution">
    <text evidence="2">The sequence shown here is derived from an EMBL/GenBank/DDBJ whole genome shotgun (WGS) entry which is preliminary data.</text>
</comment>
<dbReference type="InterPro" id="IPR043128">
    <property type="entry name" value="Rev_trsase/Diguanyl_cyclase"/>
</dbReference>
<dbReference type="SUPFAM" id="SSF56672">
    <property type="entry name" value="DNA/RNA polymerases"/>
    <property type="match status" value="1"/>
</dbReference>
<dbReference type="PANTHER" id="PTHR24559:SF444">
    <property type="entry name" value="REVERSE TRANSCRIPTASE DOMAIN-CONTAINING PROTEIN"/>
    <property type="match status" value="1"/>
</dbReference>
<evidence type="ECO:0000313" key="3">
    <source>
        <dbReference type="Proteomes" id="UP001057375"/>
    </source>
</evidence>
<dbReference type="InterPro" id="IPR053134">
    <property type="entry name" value="RNA-dir_DNA_polymerase"/>
</dbReference>
<evidence type="ECO:0000259" key="1">
    <source>
        <dbReference type="PROSITE" id="PS50878"/>
    </source>
</evidence>
<dbReference type="Gene3D" id="3.10.10.10">
    <property type="entry name" value="HIV Type 1 Reverse Transcriptase, subunit A, domain 1"/>
    <property type="match status" value="1"/>
</dbReference>
<dbReference type="Pfam" id="PF00078">
    <property type="entry name" value="RVT_1"/>
    <property type="match status" value="1"/>
</dbReference>
<proteinExistence type="predicted"/>
<feature type="non-terminal residue" evidence="2">
    <location>
        <position position="143"/>
    </location>
</feature>
<dbReference type="PANTHER" id="PTHR24559">
    <property type="entry name" value="TRANSPOSON TY3-I GAG-POL POLYPROTEIN"/>
    <property type="match status" value="1"/>
</dbReference>
<reference evidence="2" key="1">
    <citation type="submission" date="2022-03" db="EMBL/GenBank/DDBJ databases">
        <title>Draft genome sequence of Aduncisulcus paluster, a free-living microaerophilic Fornicata.</title>
        <authorList>
            <person name="Yuyama I."/>
            <person name="Kume K."/>
            <person name="Tamura T."/>
            <person name="Inagaki Y."/>
            <person name="Hashimoto T."/>
        </authorList>
    </citation>
    <scope>NUCLEOTIDE SEQUENCE</scope>
    <source>
        <strain evidence="2">NY0171</strain>
    </source>
</reference>
<dbReference type="EMBL" id="BQXS01003020">
    <property type="protein sequence ID" value="GKT33605.1"/>
    <property type="molecule type" value="Genomic_DNA"/>
</dbReference>
<protein>
    <submittedName>
        <fullName evidence="2">Unnamed protein product</fullName>
    </submittedName>
</protein>
<dbReference type="Gene3D" id="3.30.70.270">
    <property type="match status" value="1"/>
</dbReference>
<dbReference type="InterPro" id="IPR000477">
    <property type="entry name" value="RT_dom"/>
</dbReference>
<feature type="domain" description="Reverse transcriptase" evidence="1">
    <location>
        <begin position="29"/>
        <end position="143"/>
    </location>
</feature>
<name>A0ABQ5KM73_9EUKA</name>
<keyword evidence="3" id="KW-1185">Reference proteome</keyword>
<dbReference type="Proteomes" id="UP001057375">
    <property type="component" value="Unassembled WGS sequence"/>
</dbReference>
<feature type="non-terminal residue" evidence="2">
    <location>
        <position position="1"/>
    </location>
</feature>